<dbReference type="RefSeq" id="WP_379582491.1">
    <property type="nucleotide sequence ID" value="NZ_JBHSQW010000007.1"/>
</dbReference>
<dbReference type="EMBL" id="JBHSQW010000007">
    <property type="protein sequence ID" value="MFC5993185.1"/>
    <property type="molecule type" value="Genomic_DNA"/>
</dbReference>
<keyword evidence="2" id="KW-0238">DNA-binding</keyword>
<dbReference type="InterPro" id="IPR009057">
    <property type="entry name" value="Homeodomain-like_sf"/>
</dbReference>
<dbReference type="SUPFAM" id="SSF46689">
    <property type="entry name" value="Homeodomain-like"/>
    <property type="match status" value="1"/>
</dbReference>
<evidence type="ECO:0000256" key="2">
    <source>
        <dbReference type="ARBA" id="ARBA00023125"/>
    </source>
</evidence>
<evidence type="ECO:0000256" key="1">
    <source>
        <dbReference type="ARBA" id="ARBA00023015"/>
    </source>
</evidence>
<dbReference type="PANTHER" id="PTHR46796:SF15">
    <property type="entry name" value="BLL1074 PROTEIN"/>
    <property type="match status" value="1"/>
</dbReference>
<name>A0ABW1IY28_9PSEU</name>
<keyword evidence="1" id="KW-0805">Transcription regulation</keyword>
<dbReference type="PANTHER" id="PTHR46796">
    <property type="entry name" value="HTH-TYPE TRANSCRIPTIONAL ACTIVATOR RHAS-RELATED"/>
    <property type="match status" value="1"/>
</dbReference>
<reference evidence="6" key="1">
    <citation type="journal article" date="2019" name="Int. J. Syst. Evol. Microbiol.">
        <title>The Global Catalogue of Microorganisms (GCM) 10K type strain sequencing project: providing services to taxonomists for standard genome sequencing and annotation.</title>
        <authorList>
            <consortium name="The Broad Institute Genomics Platform"/>
            <consortium name="The Broad Institute Genome Sequencing Center for Infectious Disease"/>
            <person name="Wu L."/>
            <person name="Ma J."/>
        </authorList>
    </citation>
    <scope>NUCLEOTIDE SEQUENCE [LARGE SCALE GENOMIC DNA]</scope>
    <source>
        <strain evidence="6">CCM 8391</strain>
    </source>
</reference>
<sequence length="270" mass="29503">MGDTRGELVWTQPSPALRDYVTGYTGYRIAPTRPGTHQGVPSAHLTFLLCLDGTVELLRMPDPTRAPGSFAALVGGLSDAPAVIAQNEPQTGLQLQLTWRGARALLGAPAGVLAGDVVDLAELLGRRIDPLLDRLATIPSWPERFALLDAALTRLAEGRRRREPPPEVGYAWDRLAATGGRLRIERLAREVGWSRRHLADRFRREIGLAPKAAARVIRFERACDLLRHPRRPALAAVAADCGYVDQAHLAREFRDLAGITATAWLAERPG</sequence>
<comment type="caution">
    <text evidence="5">The sequence shown here is derived from an EMBL/GenBank/DDBJ whole genome shotgun (WGS) entry which is preliminary data.</text>
</comment>
<dbReference type="PROSITE" id="PS01124">
    <property type="entry name" value="HTH_ARAC_FAMILY_2"/>
    <property type="match status" value="1"/>
</dbReference>
<evidence type="ECO:0000259" key="4">
    <source>
        <dbReference type="PROSITE" id="PS01124"/>
    </source>
</evidence>
<feature type="domain" description="HTH araC/xylS-type" evidence="4">
    <location>
        <begin position="165"/>
        <end position="267"/>
    </location>
</feature>
<dbReference type="Pfam" id="PF12833">
    <property type="entry name" value="HTH_18"/>
    <property type="match status" value="1"/>
</dbReference>
<protein>
    <submittedName>
        <fullName evidence="5">Helix-turn-helix domain-containing protein</fullName>
    </submittedName>
</protein>
<dbReference type="InterPro" id="IPR018060">
    <property type="entry name" value="HTH_AraC"/>
</dbReference>
<proteinExistence type="predicted"/>
<gene>
    <name evidence="5" type="ORF">ACFQE5_03045</name>
</gene>
<dbReference type="SMART" id="SM00342">
    <property type="entry name" value="HTH_ARAC"/>
    <property type="match status" value="1"/>
</dbReference>
<evidence type="ECO:0000256" key="3">
    <source>
        <dbReference type="ARBA" id="ARBA00023163"/>
    </source>
</evidence>
<keyword evidence="6" id="KW-1185">Reference proteome</keyword>
<organism evidence="5 6">
    <name type="scientific">Pseudonocardia hispaniensis</name>
    <dbReference type="NCBI Taxonomy" id="904933"/>
    <lineage>
        <taxon>Bacteria</taxon>
        <taxon>Bacillati</taxon>
        <taxon>Actinomycetota</taxon>
        <taxon>Actinomycetes</taxon>
        <taxon>Pseudonocardiales</taxon>
        <taxon>Pseudonocardiaceae</taxon>
        <taxon>Pseudonocardia</taxon>
    </lineage>
</organism>
<evidence type="ECO:0000313" key="5">
    <source>
        <dbReference type="EMBL" id="MFC5993185.1"/>
    </source>
</evidence>
<dbReference type="Proteomes" id="UP001596302">
    <property type="component" value="Unassembled WGS sequence"/>
</dbReference>
<dbReference type="InterPro" id="IPR050204">
    <property type="entry name" value="AraC_XylS_family_regulators"/>
</dbReference>
<dbReference type="Gene3D" id="1.10.10.60">
    <property type="entry name" value="Homeodomain-like"/>
    <property type="match status" value="1"/>
</dbReference>
<keyword evidence="3" id="KW-0804">Transcription</keyword>
<evidence type="ECO:0000313" key="6">
    <source>
        <dbReference type="Proteomes" id="UP001596302"/>
    </source>
</evidence>
<accession>A0ABW1IY28</accession>